<dbReference type="GO" id="GO:0030288">
    <property type="term" value="C:outer membrane-bounded periplasmic space"/>
    <property type="evidence" value="ECO:0007669"/>
    <property type="project" value="TreeGrafter"/>
</dbReference>
<evidence type="ECO:0000256" key="2">
    <source>
        <dbReference type="SAM" id="Phobius"/>
    </source>
</evidence>
<feature type="transmembrane region" description="Helical" evidence="2">
    <location>
        <begin position="12"/>
        <end position="31"/>
    </location>
</feature>
<dbReference type="InterPro" id="IPR002508">
    <property type="entry name" value="MurNAc-LAA_cat"/>
</dbReference>
<keyword evidence="1" id="KW-0378">Hydrolase</keyword>
<keyword evidence="2" id="KW-1133">Transmembrane helix</keyword>
<protein>
    <recommendedName>
        <fullName evidence="3">MurNAc-LAA domain-containing protein</fullName>
    </recommendedName>
</protein>
<dbReference type="PANTHER" id="PTHR30404">
    <property type="entry name" value="N-ACETYLMURAMOYL-L-ALANINE AMIDASE"/>
    <property type="match status" value="1"/>
</dbReference>
<dbReference type="AlphaFoldDB" id="A0A1Y4LXW5"/>
<keyword evidence="2" id="KW-0812">Transmembrane</keyword>
<dbReference type="EMBL" id="NFKM01000003">
    <property type="protein sequence ID" value="OUP61433.1"/>
    <property type="molecule type" value="Genomic_DNA"/>
</dbReference>
<gene>
    <name evidence="4" type="ORF">B5F14_02260</name>
</gene>
<dbReference type="Gene3D" id="3.40.630.40">
    <property type="entry name" value="Zn-dependent exopeptidases"/>
    <property type="match status" value="1"/>
</dbReference>
<evidence type="ECO:0000313" key="5">
    <source>
        <dbReference type="Proteomes" id="UP000195447"/>
    </source>
</evidence>
<feature type="domain" description="MurNAc-LAA" evidence="3">
    <location>
        <begin position="111"/>
        <end position="224"/>
    </location>
</feature>
<evidence type="ECO:0000313" key="4">
    <source>
        <dbReference type="EMBL" id="OUP61433.1"/>
    </source>
</evidence>
<dbReference type="GO" id="GO:0008745">
    <property type="term" value="F:N-acetylmuramoyl-L-alanine amidase activity"/>
    <property type="evidence" value="ECO:0007669"/>
    <property type="project" value="InterPro"/>
</dbReference>
<sequence length="233" mass="26388">MKYRKNKFYKGKIILIVLVIVAMIFSGYFGYNLFREHQYIATVVIDPGHGGYDVGSIGYDGSYEKDLTLSIALRTGRKLKELNPDINVVYTRSNDTVDWADNEEDDLIGRVIFANEQNADYFLSIHLNASENTAAYGYNAFIRSNDPASETIANSIDNNLTEENWLYNRGLEYTNSYPLYVVDNLDIPSMLFEVGFITNPQECADLQKTSNQELIAECIANAYNDYIVSTIKG</sequence>
<name>A0A1Y4LXW5_9FIRM</name>
<dbReference type="SMART" id="SM00646">
    <property type="entry name" value="Ami_3"/>
    <property type="match status" value="1"/>
</dbReference>
<dbReference type="GO" id="GO:0009253">
    <property type="term" value="P:peptidoglycan catabolic process"/>
    <property type="evidence" value="ECO:0007669"/>
    <property type="project" value="InterPro"/>
</dbReference>
<evidence type="ECO:0000259" key="3">
    <source>
        <dbReference type="SMART" id="SM00646"/>
    </source>
</evidence>
<dbReference type="RefSeq" id="WP_087158230.1">
    <property type="nucleotide sequence ID" value="NZ_JACJKM010000007.1"/>
</dbReference>
<comment type="caution">
    <text evidence="4">The sequence shown here is derived from an EMBL/GenBank/DDBJ whole genome shotgun (WGS) entry which is preliminary data.</text>
</comment>
<dbReference type="Pfam" id="PF01520">
    <property type="entry name" value="Amidase_3"/>
    <property type="match status" value="1"/>
</dbReference>
<dbReference type="PANTHER" id="PTHR30404:SF0">
    <property type="entry name" value="N-ACETYLMURAMOYL-L-ALANINE AMIDASE AMIC"/>
    <property type="match status" value="1"/>
</dbReference>
<keyword evidence="2" id="KW-0472">Membrane</keyword>
<organism evidence="4 5">
    <name type="scientific">Faecalitalea cylindroides</name>
    <dbReference type="NCBI Taxonomy" id="39483"/>
    <lineage>
        <taxon>Bacteria</taxon>
        <taxon>Bacillati</taxon>
        <taxon>Bacillota</taxon>
        <taxon>Erysipelotrichia</taxon>
        <taxon>Erysipelotrichales</taxon>
        <taxon>Erysipelotrichaceae</taxon>
        <taxon>Faecalitalea</taxon>
    </lineage>
</organism>
<dbReference type="InterPro" id="IPR050695">
    <property type="entry name" value="N-acetylmuramoyl_amidase_3"/>
</dbReference>
<dbReference type="Proteomes" id="UP000195447">
    <property type="component" value="Unassembled WGS sequence"/>
</dbReference>
<dbReference type="SUPFAM" id="SSF53187">
    <property type="entry name" value="Zn-dependent exopeptidases"/>
    <property type="match status" value="1"/>
</dbReference>
<proteinExistence type="predicted"/>
<dbReference type="CDD" id="cd02696">
    <property type="entry name" value="MurNAc-LAA"/>
    <property type="match status" value="1"/>
</dbReference>
<evidence type="ECO:0000256" key="1">
    <source>
        <dbReference type="ARBA" id="ARBA00022801"/>
    </source>
</evidence>
<keyword evidence="5" id="KW-1185">Reference proteome</keyword>
<accession>A0A1Y4LXW5</accession>
<reference evidence="5" key="1">
    <citation type="submission" date="2017-04" db="EMBL/GenBank/DDBJ databases">
        <title>Function of individual gut microbiota members based on whole genome sequencing of pure cultures obtained from chicken caecum.</title>
        <authorList>
            <person name="Medvecky M."/>
            <person name="Cejkova D."/>
            <person name="Polansky O."/>
            <person name="Karasova D."/>
            <person name="Kubasova T."/>
            <person name="Cizek A."/>
            <person name="Rychlik I."/>
        </authorList>
    </citation>
    <scope>NUCLEOTIDE SEQUENCE [LARGE SCALE GENOMIC DNA]</scope>
    <source>
        <strain evidence="5">An178</strain>
    </source>
</reference>